<dbReference type="GO" id="GO:0046872">
    <property type="term" value="F:metal ion binding"/>
    <property type="evidence" value="ECO:0007669"/>
    <property type="project" value="UniProtKB-KW"/>
</dbReference>
<evidence type="ECO:0000256" key="1">
    <source>
        <dbReference type="ARBA" id="ARBA00022723"/>
    </source>
</evidence>
<dbReference type="InterPro" id="IPR036663">
    <property type="entry name" value="Fumarylacetoacetase_C_sf"/>
</dbReference>
<dbReference type="PANTHER" id="PTHR11820">
    <property type="entry name" value="ACYLPYRUVASE"/>
    <property type="match status" value="1"/>
</dbReference>
<keyword evidence="4" id="KW-1185">Reference proteome</keyword>
<dbReference type="PANTHER" id="PTHR11820:SF90">
    <property type="entry name" value="FLUTATHIONE S-TRANSFERASE"/>
    <property type="match status" value="1"/>
</dbReference>
<dbReference type="AlphaFoldDB" id="A0A369TB43"/>
<keyword evidence="1" id="KW-0479">Metal-binding</keyword>
<evidence type="ECO:0000259" key="2">
    <source>
        <dbReference type="Pfam" id="PF01557"/>
    </source>
</evidence>
<organism evidence="3 4">
    <name type="scientific">Ferruginivarius sediminum</name>
    <dbReference type="NCBI Taxonomy" id="2661937"/>
    <lineage>
        <taxon>Bacteria</taxon>
        <taxon>Pseudomonadati</taxon>
        <taxon>Pseudomonadota</taxon>
        <taxon>Alphaproteobacteria</taxon>
        <taxon>Rhodospirillales</taxon>
        <taxon>Rhodospirillaceae</taxon>
        <taxon>Ferruginivarius</taxon>
    </lineage>
</organism>
<dbReference type="GO" id="GO:0018773">
    <property type="term" value="F:acetylpyruvate hydrolase activity"/>
    <property type="evidence" value="ECO:0007669"/>
    <property type="project" value="TreeGrafter"/>
</dbReference>
<keyword evidence="3" id="KW-0378">Hydrolase</keyword>
<accession>A0A369TB43</accession>
<name>A0A369TB43_9PROT</name>
<comment type="caution">
    <text evidence="3">The sequence shown here is derived from an EMBL/GenBank/DDBJ whole genome shotgun (WGS) entry which is preliminary data.</text>
</comment>
<dbReference type="RefSeq" id="WP_114582649.1">
    <property type="nucleotide sequence ID" value="NZ_QPMH01000012.1"/>
</dbReference>
<evidence type="ECO:0000313" key="3">
    <source>
        <dbReference type="EMBL" id="RDD61397.1"/>
    </source>
</evidence>
<proteinExistence type="predicted"/>
<feature type="domain" description="Fumarylacetoacetase-like C-terminal" evidence="2">
    <location>
        <begin position="29"/>
        <end position="226"/>
    </location>
</feature>
<evidence type="ECO:0000313" key="4">
    <source>
        <dbReference type="Proteomes" id="UP000253941"/>
    </source>
</evidence>
<protein>
    <submittedName>
        <fullName evidence="3">FAA hydrolase family protein</fullName>
    </submittedName>
</protein>
<sequence>MSEGSFVFDWPCPALPVQGEQRRFKVRRIFCVGRNYAAHAREMGHNPDREPPFFFMKPADAIVVEPQSVPYPPATADLHHEVELAVALGAELRDAGPKAAAEAIYGHAVAIDLTRRDLQGEAKKLGRPWEVGKAFEASCPCGAIHRGQPPAHGRIRLSVNGEPRQDGDLAQLIWSVPEVLARASKVFTLKPGDIVLTGTPAGVGPLQAGDDVDADIEGVGSLRFQIRKTG</sequence>
<dbReference type="InterPro" id="IPR011234">
    <property type="entry name" value="Fumarylacetoacetase-like_C"/>
</dbReference>
<dbReference type="Gene3D" id="3.90.850.10">
    <property type="entry name" value="Fumarylacetoacetase-like, C-terminal domain"/>
    <property type="match status" value="1"/>
</dbReference>
<dbReference type="Pfam" id="PF01557">
    <property type="entry name" value="FAA_hydrolase"/>
    <property type="match status" value="1"/>
</dbReference>
<gene>
    <name evidence="3" type="ORF">DRB17_13025</name>
</gene>
<dbReference type="EMBL" id="QPMH01000012">
    <property type="protein sequence ID" value="RDD61397.1"/>
    <property type="molecule type" value="Genomic_DNA"/>
</dbReference>
<reference evidence="3 4" key="1">
    <citation type="submission" date="2018-07" db="EMBL/GenBank/DDBJ databases">
        <title>Venubactetium sediminum gen. nov., sp. nov., isolated from a marine solar saltern.</title>
        <authorList>
            <person name="Wang S."/>
        </authorList>
    </citation>
    <scope>NUCLEOTIDE SEQUENCE [LARGE SCALE GENOMIC DNA]</scope>
    <source>
        <strain evidence="3 4">WD2A32</strain>
    </source>
</reference>
<dbReference type="Proteomes" id="UP000253941">
    <property type="component" value="Unassembled WGS sequence"/>
</dbReference>
<dbReference type="SUPFAM" id="SSF56529">
    <property type="entry name" value="FAH"/>
    <property type="match status" value="1"/>
</dbReference>